<keyword evidence="3" id="KW-1185">Reference proteome</keyword>
<name>A0AAW7R0L6_9GAMM</name>
<accession>A0AAW7R0L6</accession>
<comment type="caution">
    <text evidence="1">The sequence shown here is derived from an EMBL/GenBank/DDBJ whole genome shotgun (WGS) entry which is preliminary data.</text>
</comment>
<dbReference type="Proteomes" id="UP001169491">
    <property type="component" value="Unassembled WGS sequence"/>
</dbReference>
<dbReference type="EMBL" id="JAGGJC010000006">
    <property type="protein sequence ID" value="MDN7130468.1"/>
    <property type="molecule type" value="Genomic_DNA"/>
</dbReference>
<gene>
    <name evidence="1" type="ORF">J6I90_12320</name>
    <name evidence="2" type="ORF">J6I92_11355</name>
</gene>
<evidence type="ECO:0000313" key="4">
    <source>
        <dbReference type="Proteomes" id="UP001169492"/>
    </source>
</evidence>
<evidence type="ECO:0000313" key="3">
    <source>
        <dbReference type="Proteomes" id="UP001169491"/>
    </source>
</evidence>
<organism evidence="1 4">
    <name type="scientific">Pseudidiomarina terrestris</name>
    <dbReference type="NCBI Taxonomy" id="2820060"/>
    <lineage>
        <taxon>Bacteria</taxon>
        <taxon>Pseudomonadati</taxon>
        <taxon>Pseudomonadota</taxon>
        <taxon>Gammaproteobacteria</taxon>
        <taxon>Alteromonadales</taxon>
        <taxon>Idiomarinaceae</taxon>
        <taxon>Pseudidiomarina</taxon>
    </lineage>
</organism>
<proteinExistence type="predicted"/>
<reference evidence="3 4" key="1">
    <citation type="submission" date="2021-03" db="EMBL/GenBank/DDBJ databases">
        <title>Pseudidiomarina terrestris, a new bacterium isolated from saline soil.</title>
        <authorList>
            <person name="Galisteo C."/>
            <person name="De La Haba R."/>
            <person name="Sanchez-Porro C."/>
            <person name="Ventosa A."/>
        </authorList>
    </citation>
    <scope>NUCLEOTIDE SEQUENCE [LARGE SCALE GENOMIC DNA]</scope>
    <source>
        <strain evidence="1 4">1APP75-32.1</strain>
        <strain evidence="3">1APR75-15</strain>
        <strain evidence="2">1ASR75-15</strain>
    </source>
</reference>
<sequence length="54" mass="6557">MVERTRSFILAKTTEHPVTRYLLIYSIDGDWLRKHFNVELARSERVDEWLEKHA</sequence>
<dbReference type="EMBL" id="JAGGJB010000007">
    <property type="protein sequence ID" value="MDN7125668.1"/>
    <property type="molecule type" value="Genomic_DNA"/>
</dbReference>
<evidence type="ECO:0000313" key="1">
    <source>
        <dbReference type="EMBL" id="MDN7125668.1"/>
    </source>
</evidence>
<evidence type="ECO:0000313" key="2">
    <source>
        <dbReference type="EMBL" id="MDN7130468.1"/>
    </source>
</evidence>
<dbReference type="RefSeq" id="WP_301775103.1">
    <property type="nucleotide sequence ID" value="NZ_JAGGJB010000007.1"/>
</dbReference>
<protein>
    <submittedName>
        <fullName evidence="1">Uncharacterized protein</fullName>
    </submittedName>
</protein>
<dbReference type="Proteomes" id="UP001169492">
    <property type="component" value="Unassembled WGS sequence"/>
</dbReference>
<dbReference type="AlphaFoldDB" id="A0AAW7R0L6"/>